<name>G7YFV5_CLOSI</name>
<organism evidence="2 3">
    <name type="scientific">Clonorchis sinensis</name>
    <name type="common">Chinese liver fluke</name>
    <dbReference type="NCBI Taxonomy" id="79923"/>
    <lineage>
        <taxon>Eukaryota</taxon>
        <taxon>Metazoa</taxon>
        <taxon>Spiralia</taxon>
        <taxon>Lophotrochozoa</taxon>
        <taxon>Platyhelminthes</taxon>
        <taxon>Trematoda</taxon>
        <taxon>Digenea</taxon>
        <taxon>Opisthorchiida</taxon>
        <taxon>Opisthorchiata</taxon>
        <taxon>Opisthorchiidae</taxon>
        <taxon>Clonorchis</taxon>
    </lineage>
</organism>
<evidence type="ECO:0000256" key="1">
    <source>
        <dbReference type="SAM" id="SignalP"/>
    </source>
</evidence>
<evidence type="ECO:0000313" key="2">
    <source>
        <dbReference type="EMBL" id="GAA51838.1"/>
    </source>
</evidence>
<sequence>MMFPAILLLAYLLTGKHDSLDTARLSKPGQEQTRWRSWIRTTDLRPEVIRTSSSTEVGLSLDEKQRYSRIDHNCPLTSQILRQRTNMKRKYNQAGNYVMSGGICSVAGIPEAYGLVNSDRMATRKNAMSYDMGSTLKTIY</sequence>
<reference key="2">
    <citation type="submission" date="2011-10" db="EMBL/GenBank/DDBJ databases">
        <title>The genome and transcriptome sequence of Clonorchis sinensis provide insights into the carcinogenic liver fluke.</title>
        <authorList>
            <person name="Wang X."/>
            <person name="Huang Y."/>
            <person name="Chen W."/>
            <person name="Liu H."/>
            <person name="Guo L."/>
            <person name="Chen Y."/>
            <person name="Luo F."/>
            <person name="Zhou W."/>
            <person name="Sun J."/>
            <person name="Mao Q."/>
            <person name="Liang P."/>
            <person name="Zhou C."/>
            <person name="Tian Y."/>
            <person name="Men J."/>
            <person name="Lv X."/>
            <person name="Huang L."/>
            <person name="Zhou J."/>
            <person name="Hu Y."/>
            <person name="Li R."/>
            <person name="Zhang F."/>
            <person name="Lei H."/>
            <person name="Li X."/>
            <person name="Hu X."/>
            <person name="Liang C."/>
            <person name="Xu J."/>
            <person name="Wu Z."/>
            <person name="Yu X."/>
        </authorList>
    </citation>
    <scope>NUCLEOTIDE SEQUENCE</scope>
    <source>
        <strain>Henan</strain>
    </source>
</reference>
<feature type="signal peptide" evidence="1">
    <location>
        <begin position="1"/>
        <end position="19"/>
    </location>
</feature>
<dbReference type="EMBL" id="DF143206">
    <property type="protein sequence ID" value="GAA51838.1"/>
    <property type="molecule type" value="Genomic_DNA"/>
</dbReference>
<evidence type="ECO:0000313" key="3">
    <source>
        <dbReference type="Proteomes" id="UP000008909"/>
    </source>
</evidence>
<keyword evidence="1" id="KW-0732">Signal</keyword>
<gene>
    <name evidence="2" type="ORF">CLF_106874</name>
</gene>
<reference evidence="2" key="1">
    <citation type="journal article" date="2011" name="Genome Biol.">
        <title>The draft genome of the carcinogenic human liver fluke Clonorchis sinensis.</title>
        <authorList>
            <person name="Wang X."/>
            <person name="Chen W."/>
            <person name="Huang Y."/>
            <person name="Sun J."/>
            <person name="Men J."/>
            <person name="Liu H."/>
            <person name="Luo F."/>
            <person name="Guo L."/>
            <person name="Lv X."/>
            <person name="Deng C."/>
            <person name="Zhou C."/>
            <person name="Fan Y."/>
            <person name="Li X."/>
            <person name="Huang L."/>
            <person name="Hu Y."/>
            <person name="Liang C."/>
            <person name="Hu X."/>
            <person name="Xu J."/>
            <person name="Yu X."/>
        </authorList>
    </citation>
    <scope>NUCLEOTIDE SEQUENCE [LARGE SCALE GENOMIC DNA]</scope>
    <source>
        <strain evidence="2">Henan</strain>
    </source>
</reference>
<dbReference type="AlphaFoldDB" id="G7YFV5"/>
<accession>G7YFV5</accession>
<dbReference type="Proteomes" id="UP000008909">
    <property type="component" value="Unassembled WGS sequence"/>
</dbReference>
<feature type="chain" id="PRO_5003506380" evidence="1">
    <location>
        <begin position="20"/>
        <end position="140"/>
    </location>
</feature>
<keyword evidence="3" id="KW-1185">Reference proteome</keyword>
<protein>
    <submittedName>
        <fullName evidence="2">Uncharacterized protein</fullName>
    </submittedName>
</protein>
<proteinExistence type="predicted"/>